<feature type="signal peptide" evidence="1">
    <location>
        <begin position="1"/>
        <end position="25"/>
    </location>
</feature>
<reference evidence="3" key="1">
    <citation type="submission" date="2021-03" db="EMBL/GenBank/DDBJ databases">
        <title>Genome of Cognatishimia sp. F0-27.</title>
        <authorList>
            <person name="Ping X."/>
        </authorList>
    </citation>
    <scope>NUCLEOTIDE SEQUENCE [LARGE SCALE GENOMIC DNA]</scope>
    <source>
        <strain evidence="3">E313</strain>
    </source>
</reference>
<dbReference type="Pfam" id="PF14092">
    <property type="entry name" value="DUF4270"/>
    <property type="match status" value="1"/>
</dbReference>
<evidence type="ECO:0000256" key="1">
    <source>
        <dbReference type="SAM" id="SignalP"/>
    </source>
</evidence>
<accession>A0ABS8EPZ2</accession>
<name>A0ABS8EPZ2_9FLAO</name>
<evidence type="ECO:0000313" key="2">
    <source>
        <dbReference type="EMBL" id="MCC1485298.1"/>
    </source>
</evidence>
<keyword evidence="3" id="KW-1185">Reference proteome</keyword>
<dbReference type="PROSITE" id="PS51257">
    <property type="entry name" value="PROKAR_LIPOPROTEIN"/>
    <property type="match status" value="1"/>
</dbReference>
<protein>
    <submittedName>
        <fullName evidence="2">DUF4270 domain-containing protein</fullName>
    </submittedName>
</protein>
<gene>
    <name evidence="2" type="ORF">J1C55_11905</name>
</gene>
<dbReference type="Proteomes" id="UP000778797">
    <property type="component" value="Unassembled WGS sequence"/>
</dbReference>
<evidence type="ECO:0000313" key="3">
    <source>
        <dbReference type="Proteomes" id="UP000778797"/>
    </source>
</evidence>
<sequence length="562" mass="62567">MKKFKFALKNSILIVVLFSIFIACEQDFSSIDSDVINEGTATNFNTTSESFEVITYSDALGPIQTNNIGVNLLGIYDDPNYGRTTANVVTQVASNVINPTFGENIVLDSVVLAISYFSTNIGAGDDNILDFELDSVFPRGNGTEFSPIKLTLYENNYFLRDFDPTAVFNTPQSYYSNQSASPIELIPDSELEGTLIHVEDTLLISSEGIILTDGAIEEPMVTESGPPSIRIKLDNLSYWRNKILERGGTPELSNVNNFNNFFRGIYFKVEPINNDGTMMVLSFAEQGTNNADITLFYTEDSDILGERVQQTFTLTFGPNRANFFKNDFNVPLNDGDEVNGDSRLFLKGGEGSIAAIRLFNGENMDSDNSTDNVFEAWRKQFVNLNEDGTFQSSRRLVNEANLVFFVDPILVNGEEPERLYLYDRGNNVPLADYFTDLAISTDPNSSIVNHLGVLERENEEPNAQGIRYKMIITSHINNLLIQDSTNVELGLSLSSDVNLEGTVPQRSQQINNSIINNIPVSSIISPRGTILHGSNSEDPSRRVFLEIFYTCLNTDDDCEENN</sequence>
<proteinExistence type="predicted"/>
<feature type="chain" id="PRO_5045410020" evidence="1">
    <location>
        <begin position="26"/>
        <end position="562"/>
    </location>
</feature>
<organism evidence="2 3">
    <name type="scientific">Winogradskyella immobilis</name>
    <dbReference type="NCBI Taxonomy" id="2816852"/>
    <lineage>
        <taxon>Bacteria</taxon>
        <taxon>Pseudomonadati</taxon>
        <taxon>Bacteroidota</taxon>
        <taxon>Flavobacteriia</taxon>
        <taxon>Flavobacteriales</taxon>
        <taxon>Flavobacteriaceae</taxon>
        <taxon>Winogradskyella</taxon>
    </lineage>
</organism>
<keyword evidence="1" id="KW-0732">Signal</keyword>
<dbReference type="InterPro" id="IPR025366">
    <property type="entry name" value="DUF4270"/>
</dbReference>
<reference evidence="3" key="2">
    <citation type="submission" date="2023-07" db="EMBL/GenBank/DDBJ databases">
        <title>Genome of Winogradskyella sp. E313.</title>
        <authorList>
            <person name="Zhou Y."/>
        </authorList>
    </citation>
    <scope>NUCLEOTIDE SEQUENCE [LARGE SCALE GENOMIC DNA]</scope>
    <source>
        <strain evidence="3">E313</strain>
    </source>
</reference>
<dbReference type="RefSeq" id="WP_227477790.1">
    <property type="nucleotide sequence ID" value="NZ_JAFMPT010000019.1"/>
</dbReference>
<comment type="caution">
    <text evidence="2">The sequence shown here is derived from an EMBL/GenBank/DDBJ whole genome shotgun (WGS) entry which is preliminary data.</text>
</comment>
<dbReference type="EMBL" id="JAFMPT010000019">
    <property type="protein sequence ID" value="MCC1485298.1"/>
    <property type="molecule type" value="Genomic_DNA"/>
</dbReference>